<keyword evidence="1" id="KW-1133">Transmembrane helix</keyword>
<name>M1A236_SOLTU</name>
<reference evidence="2" key="2">
    <citation type="submission" date="2015-06" db="UniProtKB">
        <authorList>
            <consortium name="EnsemblPlants"/>
        </authorList>
    </citation>
    <scope>IDENTIFICATION</scope>
    <source>
        <strain evidence="2">DM1-3 516 R44</strain>
    </source>
</reference>
<organism evidence="2 3">
    <name type="scientific">Solanum tuberosum</name>
    <name type="common">Potato</name>
    <dbReference type="NCBI Taxonomy" id="4113"/>
    <lineage>
        <taxon>Eukaryota</taxon>
        <taxon>Viridiplantae</taxon>
        <taxon>Streptophyta</taxon>
        <taxon>Embryophyta</taxon>
        <taxon>Tracheophyta</taxon>
        <taxon>Spermatophyta</taxon>
        <taxon>Magnoliopsida</taxon>
        <taxon>eudicotyledons</taxon>
        <taxon>Gunneridae</taxon>
        <taxon>Pentapetalae</taxon>
        <taxon>asterids</taxon>
        <taxon>lamiids</taxon>
        <taxon>Solanales</taxon>
        <taxon>Solanaceae</taxon>
        <taxon>Solanoideae</taxon>
        <taxon>Solaneae</taxon>
        <taxon>Solanum</taxon>
    </lineage>
</organism>
<dbReference type="Proteomes" id="UP000011115">
    <property type="component" value="Unassembled WGS sequence"/>
</dbReference>
<dbReference type="EnsemblPlants" id="PGSC0003DMT400012969">
    <property type="protein sequence ID" value="PGSC0003DMT400012969"/>
    <property type="gene ID" value="PGSC0003DMG402005053"/>
</dbReference>
<keyword evidence="3" id="KW-1185">Reference proteome</keyword>
<evidence type="ECO:0000256" key="1">
    <source>
        <dbReference type="SAM" id="Phobius"/>
    </source>
</evidence>
<sequence length="58" mass="6206">MSQLPASSCKKSVRIPALPAVASGQISFKGLNIWSYLLLAASMILEVCCIYNAAILSY</sequence>
<keyword evidence="1" id="KW-0812">Transmembrane</keyword>
<accession>M1A236</accession>
<proteinExistence type="predicted"/>
<dbReference type="HOGENOM" id="CLU_2982866_0_0_1"/>
<protein>
    <submittedName>
        <fullName evidence="2">Uncharacterized protein</fullName>
    </submittedName>
</protein>
<keyword evidence="1" id="KW-0472">Membrane</keyword>
<dbReference type="InParanoid" id="M1A236"/>
<dbReference type="AlphaFoldDB" id="M1A236"/>
<evidence type="ECO:0000313" key="3">
    <source>
        <dbReference type="Proteomes" id="UP000011115"/>
    </source>
</evidence>
<dbReference type="Gramene" id="PGSC0003DMT400012969">
    <property type="protein sequence ID" value="PGSC0003DMT400012969"/>
    <property type="gene ID" value="PGSC0003DMG402005053"/>
</dbReference>
<evidence type="ECO:0000313" key="2">
    <source>
        <dbReference type="EnsemblPlants" id="PGSC0003DMT400012969"/>
    </source>
</evidence>
<feature type="transmembrane region" description="Helical" evidence="1">
    <location>
        <begin position="33"/>
        <end position="56"/>
    </location>
</feature>
<reference evidence="3" key="1">
    <citation type="journal article" date="2011" name="Nature">
        <title>Genome sequence and analysis of the tuber crop potato.</title>
        <authorList>
            <consortium name="The Potato Genome Sequencing Consortium"/>
        </authorList>
    </citation>
    <scope>NUCLEOTIDE SEQUENCE [LARGE SCALE GENOMIC DNA]</scope>
    <source>
        <strain evidence="3">cv. DM1-3 516 R44</strain>
    </source>
</reference>
<dbReference type="PaxDb" id="4113-PGSC0003DMT400012969"/>